<dbReference type="InterPro" id="IPR050226">
    <property type="entry name" value="NagZ_Beta-hexosaminidase"/>
</dbReference>
<dbReference type="Gene3D" id="3.40.50.1700">
    <property type="entry name" value="Glycoside hydrolase family 3 C-terminal domain"/>
    <property type="match status" value="1"/>
</dbReference>
<comment type="caution">
    <text evidence="7">The sequence shown here is derived from an EMBL/GenBank/DDBJ whole genome shotgun (WGS) entry which is preliminary data.</text>
</comment>
<keyword evidence="4 7" id="KW-0378">Hydrolase</keyword>
<dbReference type="AlphaFoldDB" id="A0A8J7P707"/>
<dbReference type="InterPro" id="IPR036962">
    <property type="entry name" value="Glyco_hydro_3_N_sf"/>
</dbReference>
<dbReference type="EMBL" id="JAFLCK010000003">
    <property type="protein sequence ID" value="MBN8659299.1"/>
    <property type="molecule type" value="Genomic_DNA"/>
</dbReference>
<evidence type="ECO:0000313" key="7">
    <source>
        <dbReference type="EMBL" id="MBN8659299.1"/>
    </source>
</evidence>
<keyword evidence="5" id="KW-0326">Glycosidase</keyword>
<dbReference type="InterPro" id="IPR017853">
    <property type="entry name" value="GH"/>
</dbReference>
<proteinExistence type="inferred from homology"/>
<dbReference type="InterPro" id="IPR001764">
    <property type="entry name" value="Glyco_hydro_3_N"/>
</dbReference>
<comment type="similarity">
    <text evidence="2">Belongs to the glycosyl hydrolase 3 family.</text>
</comment>
<evidence type="ECO:0000256" key="2">
    <source>
        <dbReference type="ARBA" id="ARBA00005336"/>
    </source>
</evidence>
<dbReference type="GO" id="GO:0005975">
    <property type="term" value="P:carbohydrate metabolic process"/>
    <property type="evidence" value="ECO:0007669"/>
    <property type="project" value="InterPro"/>
</dbReference>
<comment type="catalytic activity">
    <reaction evidence="1">
        <text>Hydrolysis of terminal non-reducing N-acetyl-D-hexosamine residues in N-acetyl-beta-D-hexosaminides.</text>
        <dbReference type="EC" id="3.2.1.52"/>
    </reaction>
</comment>
<sequence>MLTLEQACGKLLVARLPGLSLAEPDDRLSVMLKQGTAGGACLFKENCRDLEQLNKLCTDIIQASFHTPVLTVDQEGGAVQRFEDALSPFPSPMALWALGETAIRQAQEVAAGQLYKLGFNLLLAPTLDLQTNRLNPIIATRAFSDQVEAVTRAGRAALQAIEAQGLRACGKHFPGHGSTSEDSHLTLPSVDKDKETLFQTDFAPFINLKDELSCILVGHIWFPQYDQEMMPSSLSKKLVSQVLQQEIGYKGLLVSDDMLMKGLTVNLGLSEACLQAVEAGLDLLLVLGTAEQFADAHKELVQAVKSGRISESRIHASVSKIDKLFKRGRPLPKQEMESFKREISQDTEKMLELSSRAIVHYKGEPVSRNNLVDAVIIAPAHKRYKLDLVGELEGELGLRLREYRYELSSELESAGFTELLEDLTKSRRPVIFLSYRSFIKAHSKQIEMLERLKAANLPLIHIALDSPYDLVLTRDSAATSSYALMDPSDLAIKALARILSRRQDKISQQENIAPQGKLPLSIEG</sequence>
<dbReference type="Proteomes" id="UP000664277">
    <property type="component" value="Unassembled WGS sequence"/>
</dbReference>
<evidence type="ECO:0000256" key="1">
    <source>
        <dbReference type="ARBA" id="ARBA00001231"/>
    </source>
</evidence>
<evidence type="ECO:0000256" key="3">
    <source>
        <dbReference type="ARBA" id="ARBA00012663"/>
    </source>
</evidence>
<dbReference type="PANTHER" id="PTHR30480:SF13">
    <property type="entry name" value="BETA-HEXOSAMINIDASE"/>
    <property type="match status" value="1"/>
</dbReference>
<dbReference type="PANTHER" id="PTHR30480">
    <property type="entry name" value="BETA-HEXOSAMINIDASE-RELATED"/>
    <property type="match status" value="1"/>
</dbReference>
<dbReference type="SUPFAM" id="SSF51445">
    <property type="entry name" value="(Trans)glycosidases"/>
    <property type="match status" value="1"/>
</dbReference>
<dbReference type="EC" id="3.2.1.52" evidence="3"/>
<feature type="domain" description="Glycoside hydrolase family 3 N-terminal" evidence="6">
    <location>
        <begin position="8"/>
        <end position="323"/>
    </location>
</feature>
<dbReference type="Pfam" id="PF00933">
    <property type="entry name" value="Glyco_hydro_3"/>
    <property type="match status" value="1"/>
</dbReference>
<reference evidence="7" key="1">
    <citation type="submission" date="2021-02" db="EMBL/GenBank/DDBJ databases">
        <title>Genome-Resolved Metagenomics of a Microbial Community Performing Photosynthetic Biological Nutrient Removal.</title>
        <authorList>
            <person name="Mcdaniel E.A."/>
        </authorList>
    </citation>
    <scope>NUCLEOTIDE SEQUENCE</scope>
    <source>
        <strain evidence="7">UWPOB_OBS1</strain>
    </source>
</reference>
<dbReference type="InterPro" id="IPR036881">
    <property type="entry name" value="Glyco_hydro_3_C_sf"/>
</dbReference>
<evidence type="ECO:0000259" key="6">
    <source>
        <dbReference type="Pfam" id="PF00933"/>
    </source>
</evidence>
<accession>A0A8J7P707</accession>
<name>A0A8J7P707_9BACT</name>
<protein>
    <recommendedName>
        <fullName evidence="3">beta-N-acetylhexosaminidase</fullName>
        <ecNumber evidence="3">3.2.1.52</ecNumber>
    </recommendedName>
</protein>
<dbReference type="GO" id="GO:0004563">
    <property type="term" value="F:beta-N-acetylhexosaminidase activity"/>
    <property type="evidence" value="ECO:0007669"/>
    <property type="project" value="UniProtKB-EC"/>
</dbReference>
<gene>
    <name evidence="7" type="ORF">J0M35_02975</name>
</gene>
<evidence type="ECO:0000256" key="5">
    <source>
        <dbReference type="ARBA" id="ARBA00023295"/>
    </source>
</evidence>
<dbReference type="Gene3D" id="3.20.20.300">
    <property type="entry name" value="Glycoside hydrolase, family 3, N-terminal domain"/>
    <property type="match status" value="1"/>
</dbReference>
<organism evidence="7 8">
    <name type="scientific">Candidatus Obscuribacter phosphatis</name>
    <dbReference type="NCBI Taxonomy" id="1906157"/>
    <lineage>
        <taxon>Bacteria</taxon>
        <taxon>Bacillati</taxon>
        <taxon>Candidatus Melainabacteria</taxon>
        <taxon>Candidatus Obscuribacterales</taxon>
        <taxon>Candidatus Obscuribacteraceae</taxon>
        <taxon>Candidatus Obscuribacter</taxon>
    </lineage>
</organism>
<dbReference type="GO" id="GO:0009254">
    <property type="term" value="P:peptidoglycan turnover"/>
    <property type="evidence" value="ECO:0007669"/>
    <property type="project" value="TreeGrafter"/>
</dbReference>
<evidence type="ECO:0000313" key="8">
    <source>
        <dbReference type="Proteomes" id="UP000664277"/>
    </source>
</evidence>
<evidence type="ECO:0000256" key="4">
    <source>
        <dbReference type="ARBA" id="ARBA00022801"/>
    </source>
</evidence>